<protein>
    <recommendedName>
        <fullName evidence="2">Myb/SANT-like DNA-binding domain-containing protein</fullName>
    </recommendedName>
</protein>
<keyword evidence="5" id="KW-1185">Reference proteome</keyword>
<dbReference type="Proteomes" id="UP000681722">
    <property type="component" value="Unassembled WGS sequence"/>
</dbReference>
<evidence type="ECO:0000256" key="1">
    <source>
        <dbReference type="SAM" id="MobiDB-lite"/>
    </source>
</evidence>
<dbReference type="EMBL" id="CAJOBC010006241">
    <property type="protein sequence ID" value="CAF3892005.1"/>
    <property type="molecule type" value="Genomic_DNA"/>
</dbReference>
<evidence type="ECO:0000313" key="5">
    <source>
        <dbReference type="Proteomes" id="UP000663829"/>
    </source>
</evidence>
<dbReference type="OrthoDB" id="691673at2759"/>
<name>A0A814R578_9BILA</name>
<feature type="region of interest" description="Disordered" evidence="1">
    <location>
        <begin position="149"/>
        <end position="204"/>
    </location>
</feature>
<evidence type="ECO:0000259" key="2">
    <source>
        <dbReference type="Pfam" id="PF13837"/>
    </source>
</evidence>
<organism evidence="3 5">
    <name type="scientific">Didymodactylos carnosus</name>
    <dbReference type="NCBI Taxonomy" id="1234261"/>
    <lineage>
        <taxon>Eukaryota</taxon>
        <taxon>Metazoa</taxon>
        <taxon>Spiralia</taxon>
        <taxon>Gnathifera</taxon>
        <taxon>Rotifera</taxon>
        <taxon>Eurotatoria</taxon>
        <taxon>Bdelloidea</taxon>
        <taxon>Philodinida</taxon>
        <taxon>Philodinidae</taxon>
        <taxon>Didymodactylos</taxon>
    </lineage>
</organism>
<gene>
    <name evidence="3" type="ORF">GPM918_LOCUS20058</name>
    <name evidence="4" type="ORF">SRO942_LOCUS20056</name>
</gene>
<dbReference type="EMBL" id="CAJNOQ010006241">
    <property type="protein sequence ID" value="CAF1128406.1"/>
    <property type="molecule type" value="Genomic_DNA"/>
</dbReference>
<feature type="compositionally biased region" description="Acidic residues" evidence="1">
    <location>
        <begin position="304"/>
        <end position="313"/>
    </location>
</feature>
<evidence type="ECO:0000313" key="3">
    <source>
        <dbReference type="EMBL" id="CAF1128406.1"/>
    </source>
</evidence>
<dbReference type="AlphaFoldDB" id="A0A814R578"/>
<dbReference type="InterPro" id="IPR044822">
    <property type="entry name" value="Myb_DNA-bind_4"/>
</dbReference>
<accession>A0A814R578</accession>
<feature type="domain" description="Myb/SANT-like DNA-binding" evidence="2">
    <location>
        <begin position="5"/>
        <end position="89"/>
    </location>
</feature>
<dbReference type="Pfam" id="PF13837">
    <property type="entry name" value="Myb_DNA-bind_4"/>
    <property type="match status" value="1"/>
</dbReference>
<feature type="region of interest" description="Disordered" evidence="1">
    <location>
        <begin position="293"/>
        <end position="313"/>
    </location>
</feature>
<feature type="compositionally biased region" description="Acidic residues" evidence="1">
    <location>
        <begin position="162"/>
        <end position="173"/>
    </location>
</feature>
<comment type="caution">
    <text evidence="3">The sequence shown here is derived from an EMBL/GenBank/DDBJ whole genome shotgun (WGS) entry which is preliminary data.</text>
</comment>
<proteinExistence type="predicted"/>
<dbReference type="Gene3D" id="1.10.10.60">
    <property type="entry name" value="Homeodomain-like"/>
    <property type="match status" value="1"/>
</dbReference>
<dbReference type="Proteomes" id="UP000663829">
    <property type="component" value="Unassembled WGS sequence"/>
</dbReference>
<reference evidence="3" key="1">
    <citation type="submission" date="2021-02" db="EMBL/GenBank/DDBJ databases">
        <authorList>
            <person name="Nowell W R."/>
        </authorList>
    </citation>
    <scope>NUCLEOTIDE SEQUENCE</scope>
</reference>
<sequence>MVTQRCEWGVADTNALLLLWADEEIQSRFSTSRREVYELIVERLRDEHGIERDVKNVRIKLNNMIQAYRKYMEKPNGPISNNVHFQLVEKGLLRNKERKQRRKQKQSKNRRRCLTDVLSNFFILDTPINYSYPPNTSLVAQSTLSTYQTNGIDHDNDQNSYYDDDDVDQEEEQQQFNTDDQKEEESENEASSLHKTSPSTMACNGMKVISNNHQQPSQIYKRFKKSDDCANSPTTTTLLTKAIEQLTSVATHLIDQDRYKAKQFDFYSELTKTINKQNILLEQILFRLNQYQQPPVNNTKQQDSEIEDEEDDE</sequence>
<feature type="compositionally biased region" description="Polar residues" evidence="1">
    <location>
        <begin position="189"/>
        <end position="202"/>
    </location>
</feature>
<evidence type="ECO:0000313" key="4">
    <source>
        <dbReference type="EMBL" id="CAF3892005.1"/>
    </source>
</evidence>